<dbReference type="GO" id="GO:0052913">
    <property type="term" value="F:16S rRNA (guanine(966)-N(2))-methyltransferase activity"/>
    <property type="evidence" value="ECO:0007669"/>
    <property type="project" value="UniProtKB-EC"/>
</dbReference>
<dbReference type="PIRSF" id="PIRSF004553">
    <property type="entry name" value="CHP00095"/>
    <property type="match status" value="1"/>
</dbReference>
<evidence type="ECO:0000256" key="2">
    <source>
        <dbReference type="ARBA" id="ARBA00022679"/>
    </source>
</evidence>
<dbReference type="InterPro" id="IPR004398">
    <property type="entry name" value="RNA_MeTrfase_RsmD"/>
</dbReference>
<keyword evidence="5" id="KW-1185">Reference proteome</keyword>
<dbReference type="PROSITE" id="PS00092">
    <property type="entry name" value="N6_MTASE"/>
    <property type="match status" value="1"/>
</dbReference>
<gene>
    <name evidence="4" type="primary">rsmD</name>
    <name evidence="4" type="ORF">EZJ44_04320</name>
</gene>
<comment type="caution">
    <text evidence="4">The sequence shown here is derived from an EMBL/GenBank/DDBJ whole genome shotgun (WGS) entry which is preliminary data.</text>
</comment>
<protein>
    <submittedName>
        <fullName evidence="4">16S rRNA (Guanine(966)-N(2))-methyltransferase RsmD</fullName>
        <ecNumber evidence="4">2.1.1.171</ecNumber>
    </submittedName>
</protein>
<sequence>MTRIVSGTAGGRNLRVPKSGTRPTSERVREALFSRLEHFGYIRDCAVLDLYAGSGALGLEARSRGAQRVVCVEAASSAAKVIVENARLTGLDVEVHNQKAETYLASQGIPTFDLILIDPPYALSEDDLSLVLGLAVMHLADDGMLVVERDKKSPEPLWPAGYELDDDRKWGDTRVWSAIRSEIGHNIEI</sequence>
<dbReference type="PANTHER" id="PTHR43542">
    <property type="entry name" value="METHYLTRANSFERASE"/>
    <property type="match status" value="1"/>
</dbReference>
<evidence type="ECO:0000256" key="1">
    <source>
        <dbReference type="ARBA" id="ARBA00022603"/>
    </source>
</evidence>
<evidence type="ECO:0000313" key="4">
    <source>
        <dbReference type="EMBL" id="TBW22065.1"/>
    </source>
</evidence>
<dbReference type="PANTHER" id="PTHR43542:SF1">
    <property type="entry name" value="METHYLTRANSFERASE"/>
    <property type="match status" value="1"/>
</dbReference>
<dbReference type="SUPFAM" id="SSF53335">
    <property type="entry name" value="S-adenosyl-L-methionine-dependent methyltransferases"/>
    <property type="match status" value="1"/>
</dbReference>
<dbReference type="NCBIfam" id="TIGR00095">
    <property type="entry name" value="16S rRNA (guanine(966)-N(2))-methyltransferase RsmD"/>
    <property type="match status" value="1"/>
</dbReference>
<dbReference type="EMBL" id="SJDT01000003">
    <property type="protein sequence ID" value="TBW22065.1"/>
    <property type="molecule type" value="Genomic_DNA"/>
</dbReference>
<organism evidence="4 5">
    <name type="scientific">Arcanobacterium bovis</name>
    <dbReference type="NCBI Taxonomy" id="2529275"/>
    <lineage>
        <taxon>Bacteria</taxon>
        <taxon>Bacillati</taxon>
        <taxon>Actinomycetota</taxon>
        <taxon>Actinomycetes</taxon>
        <taxon>Actinomycetales</taxon>
        <taxon>Actinomycetaceae</taxon>
        <taxon>Arcanobacterium</taxon>
    </lineage>
</organism>
<dbReference type="InterPro" id="IPR002052">
    <property type="entry name" value="DNA_methylase_N6_adenine_CS"/>
</dbReference>
<dbReference type="Proteomes" id="UP000293036">
    <property type="component" value="Unassembled WGS sequence"/>
</dbReference>
<dbReference type="RefSeq" id="WP_131280585.1">
    <property type="nucleotide sequence ID" value="NZ_JBHSLR010000009.1"/>
</dbReference>
<proteinExistence type="predicted"/>
<dbReference type="OrthoDB" id="9803017at2"/>
<dbReference type="InterPro" id="IPR029063">
    <property type="entry name" value="SAM-dependent_MTases_sf"/>
</dbReference>
<keyword evidence="1 4" id="KW-0489">Methyltransferase</keyword>
<dbReference type="GO" id="GO:0003676">
    <property type="term" value="F:nucleic acid binding"/>
    <property type="evidence" value="ECO:0007669"/>
    <property type="project" value="InterPro"/>
</dbReference>
<accession>A0A4Q9V201</accession>
<evidence type="ECO:0000256" key="3">
    <source>
        <dbReference type="SAM" id="MobiDB-lite"/>
    </source>
</evidence>
<keyword evidence="2 4" id="KW-0808">Transferase</keyword>
<reference evidence="4 5" key="1">
    <citation type="submission" date="2019-02" db="EMBL/GenBank/DDBJ databases">
        <title>Arcanobacterium bovis sp. nov., isolated from the milk of a cow with mastitis.</title>
        <authorList>
            <person name="Sammra O."/>
            <person name="Foster G."/>
            <person name="Hassan A."/>
            <person name="Alssahen M."/>
            <person name="Laemmler C."/>
            <person name="Borowiak M."/>
            <person name="Malorny B."/>
            <person name="Abdulmawjood A."/>
        </authorList>
    </citation>
    <scope>NUCLEOTIDE SEQUENCE [LARGE SCALE GENOMIC DNA]</scope>
    <source>
        <strain evidence="4 5">C605018/01/1</strain>
    </source>
</reference>
<name>A0A4Q9V201_9ACTO</name>
<evidence type="ECO:0000313" key="5">
    <source>
        <dbReference type="Proteomes" id="UP000293036"/>
    </source>
</evidence>
<dbReference type="CDD" id="cd02440">
    <property type="entry name" value="AdoMet_MTases"/>
    <property type="match status" value="1"/>
</dbReference>
<feature type="region of interest" description="Disordered" evidence="3">
    <location>
        <begin position="1"/>
        <end position="22"/>
    </location>
</feature>
<dbReference type="EC" id="2.1.1.171" evidence="4"/>
<dbReference type="Gene3D" id="3.40.50.150">
    <property type="entry name" value="Vaccinia Virus protein VP39"/>
    <property type="match status" value="1"/>
</dbReference>
<dbReference type="AlphaFoldDB" id="A0A4Q9V201"/>
<dbReference type="Pfam" id="PF03602">
    <property type="entry name" value="Cons_hypoth95"/>
    <property type="match status" value="1"/>
</dbReference>